<evidence type="ECO:0000313" key="8">
    <source>
        <dbReference type="EMBL" id="QGM47496.1"/>
    </source>
</evidence>
<comment type="catalytic activity">
    <reaction evidence="6">
        <text>2 D-glyceraldehyde 3-phosphate = 4-(hydroxymethyl)-2-furancarboxaldehyde phosphate + phosphate + 2 H2O</text>
        <dbReference type="Rhea" id="RHEA:43536"/>
        <dbReference type="ChEBI" id="CHEBI:15377"/>
        <dbReference type="ChEBI" id="CHEBI:43474"/>
        <dbReference type="ChEBI" id="CHEBI:59776"/>
        <dbReference type="ChEBI" id="CHEBI:83407"/>
        <dbReference type="EC" id="4.2.3.153"/>
    </reaction>
</comment>
<evidence type="ECO:0000259" key="7">
    <source>
        <dbReference type="SMART" id="SM00905"/>
    </source>
</evidence>
<evidence type="ECO:0000256" key="1">
    <source>
        <dbReference type="ARBA" id="ARBA00003810"/>
    </source>
</evidence>
<reference evidence="8 9" key="1">
    <citation type="submission" date="2019-11" db="EMBL/GenBank/DDBJ databases">
        <title>The genome sequence of Methylocystis heyeri.</title>
        <authorList>
            <person name="Oshkin I.Y."/>
            <person name="Miroshnikov K."/>
            <person name="Dedysh S.N."/>
        </authorList>
    </citation>
    <scope>NUCLEOTIDE SEQUENCE [LARGE SCALE GENOMIC DNA]</scope>
    <source>
        <strain evidence="8 9">H2</strain>
    </source>
</reference>
<evidence type="ECO:0000256" key="3">
    <source>
        <dbReference type="ARBA" id="ARBA00023239"/>
    </source>
</evidence>
<gene>
    <name evidence="8" type="ORF">H2LOC_018390</name>
</gene>
<keyword evidence="4" id="KW-0704">Schiff base</keyword>
<dbReference type="RefSeq" id="WP_136497269.1">
    <property type="nucleotide sequence ID" value="NZ_CP046052.1"/>
</dbReference>
<dbReference type="Pfam" id="PF04476">
    <property type="entry name" value="4HFCP_synth"/>
    <property type="match status" value="1"/>
</dbReference>
<sequence>MTLMLASVLSPAEADAAVERGADIIDCKDPSRGALGALPLAEVSRIVEAVRGRRPVSAVVELPHDVTHARDAIEAAADAGAAFVKFALPLTPDAEEIIAELAPVAARRRLVAVLFADLGPDFGVLDRLAEAGFEGAMLDTAHKGKGRLLDAMSVGVLAEFVGRCRALKLTAGLAGSLESPDVPRLLVMAPDVLGFRGALCAEGERRNALSASAVSLIRDLIPRGAPSAAEPGDHAGEVDHVFVRDLVMPMEIGAYGFERGHTQRVRFSVEVEVFRTSGPDDMRMVFSYDVVMDAIKIILASGHIELVETIAERLAESILLHERARAVTVEVEKLDVVPPASVGVRIRRARPASVAAFAAGSSVSSL</sequence>
<proteinExistence type="predicted"/>
<dbReference type="Pfam" id="PF02152">
    <property type="entry name" value="FolB"/>
    <property type="match status" value="1"/>
</dbReference>
<dbReference type="GO" id="GO:0006760">
    <property type="term" value="P:folic acid-containing compound metabolic process"/>
    <property type="evidence" value="ECO:0007669"/>
    <property type="project" value="InterPro"/>
</dbReference>
<evidence type="ECO:0000313" key="9">
    <source>
        <dbReference type="Proteomes" id="UP000309061"/>
    </source>
</evidence>
<dbReference type="InterPro" id="IPR006157">
    <property type="entry name" value="FolB_dom"/>
</dbReference>
<evidence type="ECO:0000256" key="5">
    <source>
        <dbReference type="ARBA" id="ARBA00032523"/>
    </source>
</evidence>
<dbReference type="EMBL" id="CP046052">
    <property type="protein sequence ID" value="QGM47496.1"/>
    <property type="molecule type" value="Genomic_DNA"/>
</dbReference>
<comment type="function">
    <text evidence="1">Catalyzes the formation of 4-(hydroxymethyl)-2-furancarboxaldehyde phosphate (4-HFC-P) from two molecules of glyceraldehyde-3-P (GA-3-P).</text>
</comment>
<dbReference type="OrthoDB" id="7580479at2"/>
<feature type="domain" description="Dihydroneopterin aldolase/epimerase" evidence="7">
    <location>
        <begin position="241"/>
        <end position="348"/>
    </location>
</feature>
<dbReference type="AlphaFoldDB" id="A0A6B8KGM6"/>
<dbReference type="SUPFAM" id="SSF55620">
    <property type="entry name" value="Tetrahydrobiopterin biosynthesis enzymes-like"/>
    <property type="match status" value="1"/>
</dbReference>
<dbReference type="KEGG" id="mhey:H2LOC_018390"/>
<dbReference type="InterPro" id="IPR043133">
    <property type="entry name" value="GTP-CH-I_C/QueF"/>
</dbReference>
<evidence type="ECO:0000256" key="4">
    <source>
        <dbReference type="ARBA" id="ARBA00023270"/>
    </source>
</evidence>
<protein>
    <recommendedName>
        <fullName evidence="2">(5-formylfuran-3-yl)methyl phosphate synthase</fullName>
        <ecNumber evidence="2">4.2.3.153</ecNumber>
    </recommendedName>
    <alternativeName>
        <fullName evidence="5">4-(hydroxymethyl)-2-furancarboxaldehyde-phosphate synthase</fullName>
    </alternativeName>
</protein>
<name>A0A6B8KGM6_9HYPH</name>
<dbReference type="InterPro" id="IPR007565">
    <property type="entry name" value="4HFCP_synth"/>
</dbReference>
<dbReference type="GO" id="GO:0004150">
    <property type="term" value="F:dihydroneopterin aldolase activity"/>
    <property type="evidence" value="ECO:0007669"/>
    <property type="project" value="InterPro"/>
</dbReference>
<dbReference type="Proteomes" id="UP000309061">
    <property type="component" value="Chromosome"/>
</dbReference>
<keyword evidence="9" id="KW-1185">Reference proteome</keyword>
<dbReference type="SUPFAM" id="SSF51569">
    <property type="entry name" value="Aldolase"/>
    <property type="match status" value="1"/>
</dbReference>
<evidence type="ECO:0000256" key="2">
    <source>
        <dbReference type="ARBA" id="ARBA00012553"/>
    </source>
</evidence>
<organism evidence="8 9">
    <name type="scientific">Methylocystis heyeri</name>
    <dbReference type="NCBI Taxonomy" id="391905"/>
    <lineage>
        <taxon>Bacteria</taxon>
        <taxon>Pseudomonadati</taxon>
        <taxon>Pseudomonadota</taxon>
        <taxon>Alphaproteobacteria</taxon>
        <taxon>Hyphomicrobiales</taxon>
        <taxon>Methylocystaceae</taxon>
        <taxon>Methylocystis</taxon>
    </lineage>
</organism>
<accession>A0A6B8KGM6</accession>
<evidence type="ECO:0000256" key="6">
    <source>
        <dbReference type="ARBA" id="ARBA00047628"/>
    </source>
</evidence>
<dbReference type="SMART" id="SM00905">
    <property type="entry name" value="FolB"/>
    <property type="match status" value="1"/>
</dbReference>
<dbReference type="Gene3D" id="3.30.1130.10">
    <property type="match status" value="1"/>
</dbReference>
<keyword evidence="3" id="KW-0456">Lyase</keyword>
<dbReference type="EC" id="4.2.3.153" evidence="2"/>